<dbReference type="InterPro" id="IPR000524">
    <property type="entry name" value="Tscrpt_reg_HTH_GntR"/>
</dbReference>
<sequence length="258" mass="28385">MSPTKTSRKGTVSEPYVLDIELDRSSSTPLHAQISEPLERLILAGTIPMNTLIEDEVSMAKRLNVSRPTTRRALQDLVNRGLLTRRRGIGTRVTPSQVHRPVGLTSLNSDLQKAGFETSTDILSYEVRLAGAKEAELLQCEEGIEIVRVERVRFSNGEPLALLVNLLPGDISPTLTELSEGGLYDCMRARGVVLSTAQHRVGARNASDREAQILSMHKGEAVLTMKQTVFDKNGRAVEYGSHIYNPTLYQLSFTSAAE</sequence>
<dbReference type="SUPFAM" id="SSF46785">
    <property type="entry name" value="Winged helix' DNA-binding domain"/>
    <property type="match status" value="1"/>
</dbReference>
<dbReference type="CDD" id="cd07377">
    <property type="entry name" value="WHTH_GntR"/>
    <property type="match status" value="1"/>
</dbReference>
<evidence type="ECO:0000259" key="4">
    <source>
        <dbReference type="PROSITE" id="PS50949"/>
    </source>
</evidence>
<dbReference type="RefSeq" id="WP_350257913.1">
    <property type="nucleotide sequence ID" value="NZ_CP138335.1"/>
</dbReference>
<dbReference type="SUPFAM" id="SSF64288">
    <property type="entry name" value="Chorismate lyase-like"/>
    <property type="match status" value="1"/>
</dbReference>
<organism evidence="5">
    <name type="scientific">Scrofimicrobium appendicitidis</name>
    <dbReference type="NCBI Taxonomy" id="3079930"/>
    <lineage>
        <taxon>Bacteria</taxon>
        <taxon>Bacillati</taxon>
        <taxon>Actinomycetota</taxon>
        <taxon>Actinomycetes</taxon>
        <taxon>Actinomycetales</taxon>
        <taxon>Actinomycetaceae</taxon>
        <taxon>Scrofimicrobium</taxon>
    </lineage>
</organism>
<dbReference type="KEGG" id="sapp:SAC06_08685"/>
<evidence type="ECO:0000256" key="2">
    <source>
        <dbReference type="ARBA" id="ARBA00023125"/>
    </source>
</evidence>
<name>A0AAU7V6J7_9ACTO</name>
<evidence type="ECO:0000313" key="5">
    <source>
        <dbReference type="EMBL" id="XBW07710.1"/>
    </source>
</evidence>
<dbReference type="InterPro" id="IPR036388">
    <property type="entry name" value="WH-like_DNA-bd_sf"/>
</dbReference>
<dbReference type="PANTHER" id="PTHR44846:SF17">
    <property type="entry name" value="GNTR-FAMILY TRANSCRIPTIONAL REGULATOR"/>
    <property type="match status" value="1"/>
</dbReference>
<evidence type="ECO:0000256" key="3">
    <source>
        <dbReference type="ARBA" id="ARBA00023163"/>
    </source>
</evidence>
<gene>
    <name evidence="5" type="ORF">SAC06_08685</name>
</gene>
<dbReference type="Gene3D" id="3.40.1410.10">
    <property type="entry name" value="Chorismate lyase-like"/>
    <property type="match status" value="1"/>
</dbReference>
<dbReference type="InterPro" id="IPR011663">
    <property type="entry name" value="UTRA"/>
</dbReference>
<dbReference type="InterPro" id="IPR050679">
    <property type="entry name" value="Bact_HTH_transcr_reg"/>
</dbReference>
<dbReference type="EMBL" id="CP138335">
    <property type="protein sequence ID" value="XBW07710.1"/>
    <property type="molecule type" value="Genomic_DNA"/>
</dbReference>
<dbReference type="PANTHER" id="PTHR44846">
    <property type="entry name" value="MANNOSYL-D-GLYCERATE TRANSPORT/METABOLISM SYSTEM REPRESSOR MNGR-RELATED"/>
    <property type="match status" value="1"/>
</dbReference>
<reference evidence="5" key="1">
    <citation type="submission" date="2023-11" db="EMBL/GenBank/DDBJ databases">
        <title>Scrofimicrobium hongkongense sp. nov., isolated from a patient with peritonitis.</title>
        <authorList>
            <person name="Lao H.Y."/>
            <person name="Wong A.Y.P."/>
            <person name="Ng T.L."/>
            <person name="Wong R.Y.L."/>
            <person name="Yau M.C.Y."/>
            <person name="Lam J.Y.W."/>
            <person name="Siu G.K.H."/>
        </authorList>
    </citation>
    <scope>NUCLEOTIDE SEQUENCE</scope>
    <source>
        <strain evidence="5">R131</strain>
    </source>
</reference>
<protein>
    <submittedName>
        <fullName evidence="5">GntR family transcriptional regulator</fullName>
    </submittedName>
</protein>
<keyword evidence="3" id="KW-0804">Transcription</keyword>
<dbReference type="Pfam" id="PF07702">
    <property type="entry name" value="UTRA"/>
    <property type="match status" value="1"/>
</dbReference>
<accession>A0AAU7V6J7</accession>
<dbReference type="InterPro" id="IPR028978">
    <property type="entry name" value="Chorismate_lyase_/UTRA_dom_sf"/>
</dbReference>
<dbReference type="InterPro" id="IPR036390">
    <property type="entry name" value="WH_DNA-bd_sf"/>
</dbReference>
<evidence type="ECO:0000256" key="1">
    <source>
        <dbReference type="ARBA" id="ARBA00023015"/>
    </source>
</evidence>
<dbReference type="Gene3D" id="1.10.10.10">
    <property type="entry name" value="Winged helix-like DNA-binding domain superfamily/Winged helix DNA-binding domain"/>
    <property type="match status" value="1"/>
</dbReference>
<dbReference type="GO" id="GO:0003677">
    <property type="term" value="F:DNA binding"/>
    <property type="evidence" value="ECO:0007669"/>
    <property type="project" value="UniProtKB-KW"/>
</dbReference>
<proteinExistence type="predicted"/>
<dbReference type="SMART" id="SM00345">
    <property type="entry name" value="HTH_GNTR"/>
    <property type="match status" value="1"/>
</dbReference>
<keyword evidence="2" id="KW-0238">DNA-binding</keyword>
<dbReference type="Pfam" id="PF00392">
    <property type="entry name" value="GntR"/>
    <property type="match status" value="1"/>
</dbReference>
<dbReference type="AlphaFoldDB" id="A0AAU7V6J7"/>
<keyword evidence="1" id="KW-0805">Transcription regulation</keyword>
<dbReference type="GO" id="GO:0003700">
    <property type="term" value="F:DNA-binding transcription factor activity"/>
    <property type="evidence" value="ECO:0007669"/>
    <property type="project" value="InterPro"/>
</dbReference>
<dbReference type="SMART" id="SM00866">
    <property type="entry name" value="UTRA"/>
    <property type="match status" value="1"/>
</dbReference>
<dbReference type="GO" id="GO:0045892">
    <property type="term" value="P:negative regulation of DNA-templated transcription"/>
    <property type="evidence" value="ECO:0007669"/>
    <property type="project" value="TreeGrafter"/>
</dbReference>
<dbReference type="PRINTS" id="PR00035">
    <property type="entry name" value="HTHGNTR"/>
</dbReference>
<dbReference type="PROSITE" id="PS50949">
    <property type="entry name" value="HTH_GNTR"/>
    <property type="match status" value="1"/>
</dbReference>
<feature type="domain" description="HTH gntR-type" evidence="4">
    <location>
        <begin position="28"/>
        <end position="96"/>
    </location>
</feature>